<protein>
    <recommendedName>
        <fullName evidence="3">N-acetyltransferase domain-containing protein</fullName>
    </recommendedName>
</protein>
<dbReference type="AlphaFoldDB" id="A0A0Q3QTQ1"/>
<evidence type="ECO:0000313" key="2">
    <source>
        <dbReference type="Proteomes" id="UP000050996"/>
    </source>
</evidence>
<evidence type="ECO:0000313" key="1">
    <source>
        <dbReference type="EMBL" id="KQL21513.1"/>
    </source>
</evidence>
<accession>A0A0Q3QTQ1</accession>
<dbReference type="Proteomes" id="UP000050996">
    <property type="component" value="Unassembled WGS sequence"/>
</dbReference>
<keyword evidence="2" id="KW-1185">Reference proteome</keyword>
<organism evidence="1 2">
    <name type="scientific">Cytobacillus solani</name>
    <dbReference type="NCBI Taxonomy" id="1637975"/>
    <lineage>
        <taxon>Bacteria</taxon>
        <taxon>Bacillati</taxon>
        <taxon>Bacillota</taxon>
        <taxon>Bacilli</taxon>
        <taxon>Bacillales</taxon>
        <taxon>Bacillaceae</taxon>
        <taxon>Cytobacillus</taxon>
    </lineage>
</organism>
<comment type="caution">
    <text evidence="1">The sequence shown here is derived from an EMBL/GenBank/DDBJ whole genome shotgun (WGS) entry which is preliminary data.</text>
</comment>
<gene>
    <name evidence="1" type="ORF">AN957_25135</name>
</gene>
<evidence type="ECO:0008006" key="3">
    <source>
        <dbReference type="Google" id="ProtNLM"/>
    </source>
</evidence>
<sequence length="147" mass="16841">METIIRCAQTEDIARLEIFLEEAGLSKDGVQASIDYFLLMENQIGEMKATLGIEPLGKVGLLRSLAMRPDCTEKDLFLLFEQIFILARDRQLNTLYLASNKKSSIEIFRLIGFTEEIIENLPEELFQSEHVKHILTVDNSFFLKLSI</sequence>
<dbReference type="RefSeq" id="WP_056686800.1">
    <property type="nucleotide sequence ID" value="NZ_CP041305.1"/>
</dbReference>
<dbReference type="STRING" id="1637975.AN957_25135"/>
<dbReference type="EMBL" id="LJIX01000006">
    <property type="protein sequence ID" value="KQL21513.1"/>
    <property type="molecule type" value="Genomic_DNA"/>
</dbReference>
<dbReference type="PATRIC" id="fig|1637975.4.peg.5074"/>
<name>A0A0Q3QTQ1_9BACI</name>
<reference evidence="1 2" key="1">
    <citation type="submission" date="2015-09" db="EMBL/GenBank/DDBJ databases">
        <title>Genome sequencing project for genomic taxonomy and phylogenomics of Bacillus-like bacteria.</title>
        <authorList>
            <person name="Liu B."/>
            <person name="Wang J."/>
            <person name="Zhu Y."/>
            <person name="Liu G."/>
            <person name="Chen Q."/>
            <person name="Chen Z."/>
            <person name="Lan J."/>
            <person name="Che J."/>
            <person name="Ge C."/>
            <person name="Shi H."/>
            <person name="Pan Z."/>
            <person name="Liu X."/>
        </authorList>
    </citation>
    <scope>NUCLEOTIDE SEQUENCE [LARGE SCALE GENOMIC DNA]</scope>
    <source>
        <strain evidence="1 2">FJAT-18043</strain>
    </source>
</reference>
<proteinExistence type="predicted"/>